<dbReference type="InterPro" id="IPR020846">
    <property type="entry name" value="MFS_dom"/>
</dbReference>
<dbReference type="GO" id="GO:0022857">
    <property type="term" value="F:transmembrane transporter activity"/>
    <property type="evidence" value="ECO:0007669"/>
    <property type="project" value="InterPro"/>
</dbReference>
<reference evidence="10 11" key="1">
    <citation type="submission" date="2016-11" db="EMBL/GenBank/DDBJ databases">
        <authorList>
            <person name="Jaros S."/>
            <person name="Januszkiewicz K."/>
            <person name="Wedrychowicz H."/>
        </authorList>
    </citation>
    <scope>NUCLEOTIDE SEQUENCE [LARGE SCALE GENOMIC DNA]</scope>
    <source>
        <strain evidence="10 11">DSM 100565</strain>
    </source>
</reference>
<dbReference type="Proteomes" id="UP000184292">
    <property type="component" value="Unassembled WGS sequence"/>
</dbReference>
<accession>A0A1M6GSB2</accession>
<dbReference type="Pfam" id="PF07690">
    <property type="entry name" value="MFS_1"/>
    <property type="match status" value="2"/>
</dbReference>
<gene>
    <name evidence="10" type="ORF">SAMN05444417_2893</name>
</gene>
<keyword evidence="6 8" id="KW-0472">Membrane</keyword>
<dbReference type="GO" id="GO:0005886">
    <property type="term" value="C:plasma membrane"/>
    <property type="evidence" value="ECO:0007669"/>
    <property type="project" value="UniProtKB-SubCell"/>
</dbReference>
<feature type="transmembrane region" description="Helical" evidence="8">
    <location>
        <begin position="217"/>
        <end position="239"/>
    </location>
</feature>
<evidence type="ECO:0000256" key="7">
    <source>
        <dbReference type="SAM" id="MobiDB-lite"/>
    </source>
</evidence>
<dbReference type="RefSeq" id="WP_073332295.1">
    <property type="nucleotide sequence ID" value="NZ_FQYO01000005.1"/>
</dbReference>
<dbReference type="PANTHER" id="PTHR23501:SF197">
    <property type="entry name" value="COMD"/>
    <property type="match status" value="1"/>
</dbReference>
<evidence type="ECO:0000259" key="9">
    <source>
        <dbReference type="PROSITE" id="PS50850"/>
    </source>
</evidence>
<dbReference type="FunFam" id="1.20.1720.10:FF:000004">
    <property type="entry name" value="EmrB/QacA family drug resistance transporter"/>
    <property type="match status" value="1"/>
</dbReference>
<dbReference type="PANTHER" id="PTHR23501">
    <property type="entry name" value="MAJOR FACILITATOR SUPERFAMILY"/>
    <property type="match status" value="1"/>
</dbReference>
<feature type="transmembrane region" description="Helical" evidence="8">
    <location>
        <begin position="410"/>
        <end position="436"/>
    </location>
</feature>
<feature type="transmembrane region" description="Helical" evidence="8">
    <location>
        <begin position="184"/>
        <end position="205"/>
    </location>
</feature>
<feature type="transmembrane region" description="Helical" evidence="8">
    <location>
        <begin position="488"/>
        <end position="506"/>
    </location>
</feature>
<feature type="transmembrane region" description="Helical" evidence="8">
    <location>
        <begin position="98"/>
        <end position="117"/>
    </location>
</feature>
<feature type="region of interest" description="Disordered" evidence="7">
    <location>
        <begin position="1"/>
        <end position="23"/>
    </location>
</feature>
<evidence type="ECO:0000256" key="5">
    <source>
        <dbReference type="ARBA" id="ARBA00022989"/>
    </source>
</evidence>
<evidence type="ECO:0000256" key="1">
    <source>
        <dbReference type="ARBA" id="ARBA00004651"/>
    </source>
</evidence>
<dbReference type="InterPro" id="IPR011701">
    <property type="entry name" value="MFS"/>
</dbReference>
<keyword evidence="5 8" id="KW-1133">Transmembrane helix</keyword>
<dbReference type="OrthoDB" id="9812221at2"/>
<dbReference type="NCBIfam" id="TIGR00711">
    <property type="entry name" value="efflux_EmrB"/>
    <property type="match status" value="1"/>
</dbReference>
<evidence type="ECO:0000256" key="4">
    <source>
        <dbReference type="ARBA" id="ARBA00022692"/>
    </source>
</evidence>
<feature type="transmembrane region" description="Helical" evidence="8">
    <location>
        <begin position="67"/>
        <end position="86"/>
    </location>
</feature>
<dbReference type="AlphaFoldDB" id="A0A1M6GSB2"/>
<dbReference type="EMBL" id="FQYO01000005">
    <property type="protein sequence ID" value="SHJ12797.1"/>
    <property type="molecule type" value="Genomic_DNA"/>
</dbReference>
<feature type="transmembrane region" description="Helical" evidence="8">
    <location>
        <begin position="245"/>
        <end position="266"/>
    </location>
</feature>
<feature type="transmembrane region" description="Helical" evidence="8">
    <location>
        <begin position="156"/>
        <end position="178"/>
    </location>
</feature>
<feature type="transmembrane region" description="Helical" evidence="8">
    <location>
        <begin position="323"/>
        <end position="340"/>
    </location>
</feature>
<evidence type="ECO:0000256" key="3">
    <source>
        <dbReference type="ARBA" id="ARBA00022475"/>
    </source>
</evidence>
<organism evidence="10 11">
    <name type="scientific">Wenxinia saemankumensis</name>
    <dbReference type="NCBI Taxonomy" id="1447782"/>
    <lineage>
        <taxon>Bacteria</taxon>
        <taxon>Pseudomonadati</taxon>
        <taxon>Pseudomonadota</taxon>
        <taxon>Alphaproteobacteria</taxon>
        <taxon>Rhodobacterales</taxon>
        <taxon>Roseobacteraceae</taxon>
        <taxon>Wenxinia</taxon>
    </lineage>
</organism>
<proteinExistence type="predicted"/>
<sequence>MAASVTDTAPTVPPHPATDLDPSAPLSGTTKLVVVSIGLLLLLAALDQTIVSTALPTIVADLGGLEHLGWVVTSYILASTISAPLYGKLGDLYGRRNMVFVSVGLFLLGSALCGISQDMTQLILFRALQGLGGGGLFVLALSVIGDVIPPRQRGRVQGVFAGAFSVASVVGPLLGGWFVEVASWHWIFFFNVPIGALAVAIFAGAFKPTGNRTRHRIDWLGAAMLTLALGSLTLFSSLGGATYPWGSWQILSLGALAVAGIGLFLWAESRAAEPIIPLALFGMNTFWVTSLLGFITGAAMFGAVTFLPVFLQIAQGASPTMSGLMLIPLTAGILTASLLAGQFMQRTGRYKWLPVTGLSLMTLGVLSLTQLGPDTSTLVFSLMIALLGLGLGQVFPVVTTAVQNAVDRQFLGTATAAGVMFRQVGGSLAVAIYGAIFSTRLAAEMGDMPGAEGLAGAGLEIGPQTLAGIPDTARAAIAEAVTAAIHPIFWISAALAVAGVLVALLLEDKRLSGRG</sequence>
<feature type="transmembrane region" description="Helical" evidence="8">
    <location>
        <begin position="123"/>
        <end position="144"/>
    </location>
</feature>
<evidence type="ECO:0000313" key="10">
    <source>
        <dbReference type="EMBL" id="SHJ12797.1"/>
    </source>
</evidence>
<keyword evidence="4 8" id="KW-0812">Transmembrane</keyword>
<evidence type="ECO:0000256" key="8">
    <source>
        <dbReference type="SAM" id="Phobius"/>
    </source>
</evidence>
<dbReference type="PROSITE" id="PS50850">
    <property type="entry name" value="MFS"/>
    <property type="match status" value="1"/>
</dbReference>
<dbReference type="SUPFAM" id="SSF103473">
    <property type="entry name" value="MFS general substrate transporter"/>
    <property type="match status" value="1"/>
</dbReference>
<dbReference type="InterPro" id="IPR004638">
    <property type="entry name" value="EmrB-like"/>
</dbReference>
<feature type="domain" description="Major facilitator superfamily (MFS) profile" evidence="9">
    <location>
        <begin position="33"/>
        <end position="511"/>
    </location>
</feature>
<keyword evidence="11" id="KW-1185">Reference proteome</keyword>
<name>A0A1M6GSB2_9RHOB</name>
<dbReference type="PRINTS" id="PR01036">
    <property type="entry name" value="TCRTETB"/>
</dbReference>
<feature type="transmembrane region" description="Helical" evidence="8">
    <location>
        <begin position="378"/>
        <end position="398"/>
    </location>
</feature>
<feature type="transmembrane region" description="Helical" evidence="8">
    <location>
        <begin position="352"/>
        <end position="372"/>
    </location>
</feature>
<feature type="transmembrane region" description="Helical" evidence="8">
    <location>
        <begin position="32"/>
        <end position="55"/>
    </location>
</feature>
<dbReference type="InterPro" id="IPR036259">
    <property type="entry name" value="MFS_trans_sf"/>
</dbReference>
<keyword evidence="2" id="KW-0813">Transport</keyword>
<keyword evidence="3" id="KW-1003">Cell membrane</keyword>
<evidence type="ECO:0000313" key="11">
    <source>
        <dbReference type="Proteomes" id="UP000184292"/>
    </source>
</evidence>
<comment type="subcellular location">
    <subcellularLocation>
        <location evidence="1">Cell membrane</location>
        <topology evidence="1">Multi-pass membrane protein</topology>
    </subcellularLocation>
</comment>
<evidence type="ECO:0000256" key="2">
    <source>
        <dbReference type="ARBA" id="ARBA00022448"/>
    </source>
</evidence>
<dbReference type="Gene3D" id="1.20.1250.20">
    <property type="entry name" value="MFS general substrate transporter like domains"/>
    <property type="match status" value="1"/>
</dbReference>
<protein>
    <submittedName>
        <fullName evidence="10">Drug resistance transporter, EmrB/QacA subfamily</fullName>
    </submittedName>
</protein>
<dbReference type="CDD" id="cd17502">
    <property type="entry name" value="MFS_Azr1_MDR_like"/>
    <property type="match status" value="1"/>
</dbReference>
<feature type="transmembrane region" description="Helical" evidence="8">
    <location>
        <begin position="278"/>
        <end position="311"/>
    </location>
</feature>
<evidence type="ECO:0000256" key="6">
    <source>
        <dbReference type="ARBA" id="ARBA00023136"/>
    </source>
</evidence>
<dbReference type="STRING" id="1447782.SAMN05444417_2893"/>
<dbReference type="Gene3D" id="1.20.1720.10">
    <property type="entry name" value="Multidrug resistance protein D"/>
    <property type="match status" value="1"/>
</dbReference>